<accession>A0ABV9CNB8</accession>
<dbReference type="EMBL" id="JBHSFP010000019">
    <property type="protein sequence ID" value="MFC4533972.1"/>
    <property type="molecule type" value="Genomic_DNA"/>
</dbReference>
<evidence type="ECO:0000313" key="2">
    <source>
        <dbReference type="Proteomes" id="UP001596004"/>
    </source>
</evidence>
<protein>
    <submittedName>
        <fullName evidence="1">Uncharacterized protein</fullName>
    </submittedName>
</protein>
<sequence>MKVTPPPRDLKLLSESDERQRVAELAAEAFDDFTKIMKCGIPVEGAVRTHVSLLPHGTRFPTAKVVIQDTGWRRLNYAELTARAGRPNRDRYEECAPFAIATHDTEPEMSYLRLLAIFLVRRSHRGRFEELGLFGMGFKVSTVLAT</sequence>
<keyword evidence="2" id="KW-1185">Reference proteome</keyword>
<evidence type="ECO:0000313" key="1">
    <source>
        <dbReference type="EMBL" id="MFC4533972.1"/>
    </source>
</evidence>
<organism evidence="1 2">
    <name type="scientific">Sphaerisporangium dianthi</name>
    <dbReference type="NCBI Taxonomy" id="1436120"/>
    <lineage>
        <taxon>Bacteria</taxon>
        <taxon>Bacillati</taxon>
        <taxon>Actinomycetota</taxon>
        <taxon>Actinomycetes</taxon>
        <taxon>Streptosporangiales</taxon>
        <taxon>Streptosporangiaceae</taxon>
        <taxon>Sphaerisporangium</taxon>
    </lineage>
</organism>
<dbReference type="RefSeq" id="WP_380843942.1">
    <property type="nucleotide sequence ID" value="NZ_JBHSFP010000019.1"/>
</dbReference>
<comment type="caution">
    <text evidence="1">The sequence shown here is derived from an EMBL/GenBank/DDBJ whole genome shotgun (WGS) entry which is preliminary data.</text>
</comment>
<name>A0ABV9CNB8_9ACTN</name>
<proteinExistence type="predicted"/>
<dbReference type="Proteomes" id="UP001596004">
    <property type="component" value="Unassembled WGS sequence"/>
</dbReference>
<reference evidence="2" key="1">
    <citation type="journal article" date="2019" name="Int. J. Syst. Evol. Microbiol.">
        <title>The Global Catalogue of Microorganisms (GCM) 10K type strain sequencing project: providing services to taxonomists for standard genome sequencing and annotation.</title>
        <authorList>
            <consortium name="The Broad Institute Genomics Platform"/>
            <consortium name="The Broad Institute Genome Sequencing Center for Infectious Disease"/>
            <person name="Wu L."/>
            <person name="Ma J."/>
        </authorList>
    </citation>
    <scope>NUCLEOTIDE SEQUENCE [LARGE SCALE GENOMIC DNA]</scope>
    <source>
        <strain evidence="2">CGMCC 4.7132</strain>
    </source>
</reference>
<gene>
    <name evidence="1" type="ORF">ACFO60_24685</name>
</gene>